<evidence type="ECO:0000313" key="4">
    <source>
        <dbReference type="EMBL" id="EDM75466.1"/>
    </source>
</evidence>
<dbReference type="SMART" id="SM00052">
    <property type="entry name" value="EAL"/>
    <property type="match status" value="1"/>
</dbReference>
<dbReference type="OrthoDB" id="9788090at2"/>
<dbReference type="Pfam" id="PF00563">
    <property type="entry name" value="EAL"/>
    <property type="match status" value="1"/>
</dbReference>
<gene>
    <name evidence="4" type="ORF">PPSIR1_34113</name>
</gene>
<dbReference type="InterPro" id="IPR050706">
    <property type="entry name" value="Cyclic-di-GMP_PDE-like"/>
</dbReference>
<dbReference type="PROSITE" id="PS50883">
    <property type="entry name" value="EAL"/>
    <property type="match status" value="1"/>
</dbReference>
<dbReference type="RefSeq" id="WP_006975359.1">
    <property type="nucleotide sequence ID" value="NZ_ABCS01000090.1"/>
</dbReference>
<dbReference type="PANTHER" id="PTHR33121:SF70">
    <property type="entry name" value="SIGNALING PROTEIN YKOW"/>
    <property type="match status" value="1"/>
</dbReference>
<dbReference type="SUPFAM" id="SSF141868">
    <property type="entry name" value="EAL domain-like"/>
    <property type="match status" value="1"/>
</dbReference>
<dbReference type="EMBL" id="ABCS01000090">
    <property type="protein sequence ID" value="EDM75466.1"/>
    <property type="molecule type" value="Genomic_DNA"/>
</dbReference>
<dbReference type="SUPFAM" id="SSF52172">
    <property type="entry name" value="CheY-like"/>
    <property type="match status" value="1"/>
</dbReference>
<dbReference type="InterPro" id="IPR011006">
    <property type="entry name" value="CheY-like_superfamily"/>
</dbReference>
<dbReference type="GO" id="GO:0071111">
    <property type="term" value="F:cyclic-guanylate-specific phosphodiesterase activity"/>
    <property type="evidence" value="ECO:0007669"/>
    <property type="project" value="InterPro"/>
</dbReference>
<dbReference type="CDD" id="cd00156">
    <property type="entry name" value="REC"/>
    <property type="match status" value="1"/>
</dbReference>
<dbReference type="Gene3D" id="3.40.50.2300">
    <property type="match status" value="1"/>
</dbReference>
<feature type="domain" description="EAL" evidence="3">
    <location>
        <begin position="154"/>
        <end position="399"/>
    </location>
</feature>
<evidence type="ECO:0000256" key="1">
    <source>
        <dbReference type="PROSITE-ProRule" id="PRU00169"/>
    </source>
</evidence>
<dbReference type="AlphaFoldDB" id="A6GF69"/>
<name>A6GF69_9BACT</name>
<dbReference type="eggNOG" id="COG2204">
    <property type="taxonomic scope" value="Bacteria"/>
</dbReference>
<evidence type="ECO:0000259" key="2">
    <source>
        <dbReference type="PROSITE" id="PS50110"/>
    </source>
</evidence>
<comment type="caution">
    <text evidence="4">The sequence shown here is derived from an EMBL/GenBank/DDBJ whole genome shotgun (WGS) entry which is preliminary data.</text>
</comment>
<dbReference type="PROSITE" id="PS50110">
    <property type="entry name" value="RESPONSE_REGULATORY"/>
    <property type="match status" value="1"/>
</dbReference>
<keyword evidence="1" id="KW-0597">Phosphoprotein</keyword>
<feature type="modified residue" description="4-aspartylphosphate" evidence="1">
    <location>
        <position position="66"/>
    </location>
</feature>
<protein>
    <submittedName>
        <fullName evidence="4">EAL domain/GGDEF domain protein</fullName>
    </submittedName>
</protein>
<dbReference type="PANTHER" id="PTHR33121">
    <property type="entry name" value="CYCLIC DI-GMP PHOSPHODIESTERASE PDEF"/>
    <property type="match status" value="1"/>
</dbReference>
<sequence>MAPPATGSPPSPTSRPRVLVADDEPQLRKTLERALDFAGFEAVVVHDGKAAERALSETNFDVILTDIGMPDLDGIELLRLVRAKDLDVPVILMTGNPDYESAAKAVELGAMKYVVKPFRVQEIIEQVAEAEKMHRLARLERDGLRLLGHDRASLAADRAGLEASYSRAINSLWMAFQPVVDWPNTRVFGFEALMRCDDGELRSPLALLDAVERLDRVHELGRTIRGRIAESVAELGEDQLVFVNLHPADLDDPQLYDPKAPLTALSTRVVLEITERARVDPTQIQNQAKRLRDLGYRLAIDDLGAGYSGLHAYVQLSPEVVKLDGALVRGVATDERRRRVIAAMLELSQSLGNLVVLEGVETAEELRVVTQMGAQLLQGYALARPGKPFPAVDSALFRLDSP</sequence>
<evidence type="ECO:0000313" key="5">
    <source>
        <dbReference type="Proteomes" id="UP000005801"/>
    </source>
</evidence>
<dbReference type="InterPro" id="IPR001789">
    <property type="entry name" value="Sig_transdc_resp-reg_receiver"/>
</dbReference>
<accession>A6GF69</accession>
<dbReference type="STRING" id="391625.PPSIR1_34113"/>
<dbReference type="Pfam" id="PF00072">
    <property type="entry name" value="Response_reg"/>
    <property type="match status" value="1"/>
</dbReference>
<evidence type="ECO:0000259" key="3">
    <source>
        <dbReference type="PROSITE" id="PS50883"/>
    </source>
</evidence>
<organism evidence="4 5">
    <name type="scientific">Plesiocystis pacifica SIR-1</name>
    <dbReference type="NCBI Taxonomy" id="391625"/>
    <lineage>
        <taxon>Bacteria</taxon>
        <taxon>Pseudomonadati</taxon>
        <taxon>Myxococcota</taxon>
        <taxon>Polyangia</taxon>
        <taxon>Nannocystales</taxon>
        <taxon>Nannocystaceae</taxon>
        <taxon>Plesiocystis</taxon>
    </lineage>
</organism>
<dbReference type="SMART" id="SM00448">
    <property type="entry name" value="REC"/>
    <property type="match status" value="1"/>
</dbReference>
<dbReference type="Gene3D" id="3.20.20.450">
    <property type="entry name" value="EAL domain"/>
    <property type="match status" value="1"/>
</dbReference>
<proteinExistence type="predicted"/>
<dbReference type="InterPro" id="IPR001633">
    <property type="entry name" value="EAL_dom"/>
</dbReference>
<feature type="domain" description="Response regulatory" evidence="2">
    <location>
        <begin position="17"/>
        <end position="131"/>
    </location>
</feature>
<dbReference type="eggNOG" id="COG2200">
    <property type="taxonomic scope" value="Bacteria"/>
</dbReference>
<reference evidence="4 5" key="1">
    <citation type="submission" date="2007-06" db="EMBL/GenBank/DDBJ databases">
        <authorList>
            <person name="Shimkets L."/>
            <person name="Ferriera S."/>
            <person name="Johnson J."/>
            <person name="Kravitz S."/>
            <person name="Beeson K."/>
            <person name="Sutton G."/>
            <person name="Rogers Y.-H."/>
            <person name="Friedman R."/>
            <person name="Frazier M."/>
            <person name="Venter J.C."/>
        </authorList>
    </citation>
    <scope>NUCLEOTIDE SEQUENCE [LARGE SCALE GENOMIC DNA]</scope>
    <source>
        <strain evidence="4 5">SIR-1</strain>
    </source>
</reference>
<dbReference type="Proteomes" id="UP000005801">
    <property type="component" value="Unassembled WGS sequence"/>
</dbReference>
<dbReference type="GO" id="GO:0000160">
    <property type="term" value="P:phosphorelay signal transduction system"/>
    <property type="evidence" value="ECO:0007669"/>
    <property type="project" value="InterPro"/>
</dbReference>
<dbReference type="InterPro" id="IPR035919">
    <property type="entry name" value="EAL_sf"/>
</dbReference>
<dbReference type="CDD" id="cd01948">
    <property type="entry name" value="EAL"/>
    <property type="match status" value="1"/>
</dbReference>
<keyword evidence="5" id="KW-1185">Reference proteome</keyword>